<dbReference type="EMBL" id="CM008054">
    <property type="protein sequence ID" value="PVH32454.1"/>
    <property type="molecule type" value="Genomic_DNA"/>
</dbReference>
<protein>
    <submittedName>
        <fullName evidence="2">Uncharacterized protein</fullName>
    </submittedName>
</protein>
<feature type="compositionally biased region" description="Basic and acidic residues" evidence="1">
    <location>
        <begin position="84"/>
        <end position="101"/>
    </location>
</feature>
<gene>
    <name evidence="2" type="ORF">PAHAL_9G399100</name>
</gene>
<evidence type="ECO:0000256" key="1">
    <source>
        <dbReference type="SAM" id="MobiDB-lite"/>
    </source>
</evidence>
<sequence>MAVLPATTVYGRGHSHHHSLSRRPRTTEGCQSVRSARCPTGRSHPDGRRERATGRDTRSHASSWPTGSANDHGSHCSQDCTTARLRDTERGRGGRERYPML</sequence>
<accession>A0A2T8I454</accession>
<feature type="compositionally biased region" description="Basic and acidic residues" evidence="1">
    <location>
        <begin position="43"/>
        <end position="59"/>
    </location>
</feature>
<dbReference type="AlphaFoldDB" id="A0A2T8I454"/>
<feature type="compositionally biased region" description="Basic residues" evidence="1">
    <location>
        <begin position="13"/>
        <end position="24"/>
    </location>
</feature>
<dbReference type="Gramene" id="PVH32454">
    <property type="protein sequence ID" value="PVH32454"/>
    <property type="gene ID" value="PAHAL_9G399100"/>
</dbReference>
<organism evidence="2">
    <name type="scientific">Panicum hallii</name>
    <dbReference type="NCBI Taxonomy" id="206008"/>
    <lineage>
        <taxon>Eukaryota</taxon>
        <taxon>Viridiplantae</taxon>
        <taxon>Streptophyta</taxon>
        <taxon>Embryophyta</taxon>
        <taxon>Tracheophyta</taxon>
        <taxon>Spermatophyta</taxon>
        <taxon>Magnoliopsida</taxon>
        <taxon>Liliopsida</taxon>
        <taxon>Poales</taxon>
        <taxon>Poaceae</taxon>
        <taxon>PACMAD clade</taxon>
        <taxon>Panicoideae</taxon>
        <taxon>Panicodae</taxon>
        <taxon>Paniceae</taxon>
        <taxon>Panicinae</taxon>
        <taxon>Panicum</taxon>
        <taxon>Panicum sect. Panicum</taxon>
    </lineage>
</organism>
<dbReference type="Proteomes" id="UP000243499">
    <property type="component" value="Chromosome 9"/>
</dbReference>
<name>A0A2T8I454_9POAL</name>
<evidence type="ECO:0000313" key="2">
    <source>
        <dbReference type="EMBL" id="PVH32454.1"/>
    </source>
</evidence>
<feature type="compositionally biased region" description="Polar residues" evidence="1">
    <location>
        <begin position="60"/>
        <end position="81"/>
    </location>
</feature>
<proteinExistence type="predicted"/>
<reference evidence="2" key="1">
    <citation type="submission" date="2018-04" db="EMBL/GenBank/DDBJ databases">
        <title>WGS assembly of Panicum hallii.</title>
        <authorList>
            <person name="Lovell J."/>
            <person name="Jenkins J."/>
            <person name="Lowry D."/>
            <person name="Mamidi S."/>
            <person name="Sreedasyam A."/>
            <person name="Weng X."/>
            <person name="Barry K."/>
            <person name="Bonette J."/>
            <person name="Campitelli B."/>
            <person name="Daum C."/>
            <person name="Gordon S."/>
            <person name="Gould B."/>
            <person name="Lipzen A."/>
            <person name="Macqueen A."/>
            <person name="Palacio-Mejia J."/>
            <person name="Plott C."/>
            <person name="Shakirov E."/>
            <person name="Shu S."/>
            <person name="Yoshinaga Y."/>
            <person name="Zane M."/>
            <person name="Rokhsar D."/>
            <person name="Grimwood J."/>
            <person name="Schmutz J."/>
            <person name="Juenger T."/>
        </authorList>
    </citation>
    <scope>NUCLEOTIDE SEQUENCE [LARGE SCALE GENOMIC DNA]</scope>
    <source>
        <strain evidence="2">FIL2</strain>
    </source>
</reference>
<feature type="region of interest" description="Disordered" evidence="1">
    <location>
        <begin position="1"/>
        <end position="101"/>
    </location>
</feature>